<dbReference type="RefSeq" id="WP_196395878.1">
    <property type="nucleotide sequence ID" value="NZ_JADNYM010000006.1"/>
</dbReference>
<gene>
    <name evidence="1" type="ORF">IV500_05750</name>
</gene>
<dbReference type="Proteomes" id="UP000655366">
    <property type="component" value="Unassembled WGS sequence"/>
</dbReference>
<comment type="caution">
    <text evidence="1">The sequence shown here is derived from an EMBL/GenBank/DDBJ whole genome shotgun (WGS) entry which is preliminary data.</text>
</comment>
<dbReference type="EMBL" id="JADNYM010000006">
    <property type="protein sequence ID" value="MBG0738926.1"/>
    <property type="molecule type" value="Genomic_DNA"/>
</dbReference>
<reference evidence="1 2" key="1">
    <citation type="submission" date="2020-11" db="EMBL/GenBank/DDBJ databases">
        <title>Arthrobacter antarcticus sp. nov., isolated from Antarctic Soil.</title>
        <authorList>
            <person name="Li J."/>
        </authorList>
    </citation>
    <scope>NUCLEOTIDE SEQUENCE [LARGE SCALE GENOMIC DNA]</scope>
    <source>
        <strain evidence="1 2">Z1-20</strain>
    </source>
</reference>
<proteinExistence type="predicted"/>
<dbReference type="AlphaFoldDB" id="A0A931G3Q4"/>
<name>A0A931G3Q4_9MICC</name>
<keyword evidence="2" id="KW-1185">Reference proteome</keyword>
<sequence length="86" mass="8981">MSSHATIGHASVMAGDTSAHMRTMEHLIANTTASASTDVSTGLASAQDPEADSQTLWQLIYDINDVTANTARGRLGLALRPVISTV</sequence>
<accession>A0A931G3Q4</accession>
<protein>
    <submittedName>
        <fullName evidence="1">Uncharacterized protein</fullName>
    </submittedName>
</protein>
<evidence type="ECO:0000313" key="2">
    <source>
        <dbReference type="Proteomes" id="UP000655366"/>
    </source>
</evidence>
<organism evidence="1 2">
    <name type="scientific">Arthrobacter terrae</name>
    <dbReference type="NCBI Taxonomy" id="2935737"/>
    <lineage>
        <taxon>Bacteria</taxon>
        <taxon>Bacillati</taxon>
        <taxon>Actinomycetota</taxon>
        <taxon>Actinomycetes</taxon>
        <taxon>Micrococcales</taxon>
        <taxon>Micrococcaceae</taxon>
        <taxon>Arthrobacter</taxon>
    </lineage>
</organism>
<evidence type="ECO:0000313" key="1">
    <source>
        <dbReference type="EMBL" id="MBG0738926.1"/>
    </source>
</evidence>